<dbReference type="PANTHER" id="PTHR46203:SF1">
    <property type="entry name" value="MITOCHONDRIAL TRANSLATION RELEASE FACTOR IN RESCUE"/>
    <property type="match status" value="1"/>
</dbReference>
<sequence>MKKKYATDKKGLERDTKLEFLRGSGPGGQRRNRRETSVRLTHIPSGFVVLADELASQARNRDAGFQRLKARLERLNRPRKRRIPTAPPPSSEEKRIRAKHWKTRKKELRRPPRLES</sequence>
<protein>
    <recommendedName>
        <fullName evidence="4">Prokaryotic-type class I peptide chain release factors domain-containing protein</fullName>
    </recommendedName>
</protein>
<evidence type="ECO:0000256" key="3">
    <source>
        <dbReference type="SAM" id="MobiDB-lite"/>
    </source>
</evidence>
<dbReference type="InterPro" id="IPR052405">
    <property type="entry name" value="Mito_Transl_Release_Factor"/>
</dbReference>
<dbReference type="InterPro" id="IPR000352">
    <property type="entry name" value="Pep_chain_release_fac_I"/>
</dbReference>
<name>A0A1G2RE45_9BACT</name>
<dbReference type="GO" id="GO:0003747">
    <property type="term" value="F:translation release factor activity"/>
    <property type="evidence" value="ECO:0007669"/>
    <property type="project" value="InterPro"/>
</dbReference>
<evidence type="ECO:0000256" key="2">
    <source>
        <dbReference type="ARBA" id="ARBA00022946"/>
    </source>
</evidence>
<feature type="region of interest" description="Disordered" evidence="3">
    <location>
        <begin position="72"/>
        <end position="116"/>
    </location>
</feature>
<evidence type="ECO:0000256" key="1">
    <source>
        <dbReference type="ARBA" id="ARBA00010835"/>
    </source>
</evidence>
<dbReference type="Pfam" id="PF00472">
    <property type="entry name" value="RF-1"/>
    <property type="match status" value="1"/>
</dbReference>
<dbReference type="Gene3D" id="3.30.160.20">
    <property type="match status" value="1"/>
</dbReference>
<feature type="compositionally biased region" description="Basic residues" evidence="3">
    <location>
        <begin position="96"/>
        <end position="108"/>
    </location>
</feature>
<evidence type="ECO:0000313" key="6">
    <source>
        <dbReference type="Proteomes" id="UP000178613"/>
    </source>
</evidence>
<dbReference type="EMBL" id="MHUB01000010">
    <property type="protein sequence ID" value="OHA71113.1"/>
    <property type="molecule type" value="Genomic_DNA"/>
</dbReference>
<evidence type="ECO:0000313" key="5">
    <source>
        <dbReference type="EMBL" id="OHA71113.1"/>
    </source>
</evidence>
<dbReference type="PANTHER" id="PTHR46203">
    <property type="entry name" value="PROBABLE PEPTIDE CHAIN RELEASE FACTOR C12ORF65"/>
    <property type="match status" value="1"/>
</dbReference>
<feature type="compositionally biased region" description="Basic and acidic residues" evidence="3">
    <location>
        <begin position="1"/>
        <end position="20"/>
    </location>
</feature>
<accession>A0A1G2RE45</accession>
<dbReference type="InterPro" id="IPR045853">
    <property type="entry name" value="Pep_chain_release_fac_I_sf"/>
</dbReference>
<dbReference type="Proteomes" id="UP000178613">
    <property type="component" value="Unassembled WGS sequence"/>
</dbReference>
<comment type="similarity">
    <text evidence="1">Belongs to the prokaryotic/mitochondrial release factor family.</text>
</comment>
<feature type="domain" description="Prokaryotic-type class I peptide chain release factors" evidence="4">
    <location>
        <begin position="13"/>
        <end position="106"/>
    </location>
</feature>
<dbReference type="AlphaFoldDB" id="A0A1G2RE45"/>
<gene>
    <name evidence="5" type="ORF">A3D64_03125</name>
</gene>
<evidence type="ECO:0000259" key="4">
    <source>
        <dbReference type="Pfam" id="PF00472"/>
    </source>
</evidence>
<organism evidence="5 6">
    <name type="scientific">Candidatus Wildermuthbacteria bacterium RIFCSPHIGHO2_02_FULL_49_9</name>
    <dbReference type="NCBI Taxonomy" id="1802456"/>
    <lineage>
        <taxon>Bacteria</taxon>
        <taxon>Candidatus Wildermuthiibacteriota</taxon>
    </lineage>
</organism>
<proteinExistence type="inferred from homology"/>
<keyword evidence="2" id="KW-0809">Transit peptide</keyword>
<dbReference type="SUPFAM" id="SSF75620">
    <property type="entry name" value="Release factor"/>
    <property type="match status" value="1"/>
</dbReference>
<feature type="region of interest" description="Disordered" evidence="3">
    <location>
        <begin position="1"/>
        <end position="36"/>
    </location>
</feature>
<comment type="caution">
    <text evidence="5">The sequence shown here is derived from an EMBL/GenBank/DDBJ whole genome shotgun (WGS) entry which is preliminary data.</text>
</comment>
<reference evidence="5 6" key="1">
    <citation type="journal article" date="2016" name="Nat. Commun.">
        <title>Thousands of microbial genomes shed light on interconnected biogeochemical processes in an aquifer system.</title>
        <authorList>
            <person name="Anantharaman K."/>
            <person name="Brown C.T."/>
            <person name="Hug L.A."/>
            <person name="Sharon I."/>
            <person name="Castelle C.J."/>
            <person name="Probst A.J."/>
            <person name="Thomas B.C."/>
            <person name="Singh A."/>
            <person name="Wilkins M.J."/>
            <person name="Karaoz U."/>
            <person name="Brodie E.L."/>
            <person name="Williams K.H."/>
            <person name="Hubbard S.S."/>
            <person name="Banfield J.F."/>
        </authorList>
    </citation>
    <scope>NUCLEOTIDE SEQUENCE [LARGE SCALE GENOMIC DNA]</scope>
</reference>